<evidence type="ECO:0000256" key="7">
    <source>
        <dbReference type="ARBA" id="ARBA00041375"/>
    </source>
</evidence>
<evidence type="ECO:0000313" key="8">
    <source>
        <dbReference type="EMBL" id="KAJ8031950.1"/>
    </source>
</evidence>
<dbReference type="InterPro" id="IPR012677">
    <property type="entry name" value="Nucleotide-bd_a/b_plait_sf"/>
</dbReference>
<evidence type="ECO:0000256" key="6">
    <source>
        <dbReference type="ARBA" id="ARBA00039977"/>
    </source>
</evidence>
<keyword evidence="4" id="KW-0496">Mitochondrion</keyword>
<name>A0A9Q1H4A0_HOLLE</name>
<reference evidence="8" key="1">
    <citation type="submission" date="2021-10" db="EMBL/GenBank/DDBJ databases">
        <title>Tropical sea cucumber genome reveals ecological adaptation and Cuvierian tubules defense mechanism.</title>
        <authorList>
            <person name="Chen T."/>
        </authorList>
    </citation>
    <scope>NUCLEOTIDE SEQUENCE</scope>
    <source>
        <strain evidence="8">Nanhai2018</strain>
        <tissue evidence="8">Muscle</tissue>
    </source>
</reference>
<keyword evidence="5" id="KW-0687">Ribonucleoprotein</keyword>
<comment type="caution">
    <text evidence="8">The sequence shown here is derived from an EMBL/GenBank/DDBJ whole genome shotgun (WGS) entry which is preliminary data.</text>
</comment>
<comment type="similarity">
    <text evidence="2">Belongs to the universal ribosomal protein uL23 family.</text>
</comment>
<comment type="subcellular location">
    <subcellularLocation>
        <location evidence="1">Mitochondrion</location>
    </subcellularLocation>
</comment>
<dbReference type="Gene3D" id="3.30.70.330">
    <property type="match status" value="1"/>
</dbReference>
<dbReference type="InterPro" id="IPR012678">
    <property type="entry name" value="Ribosomal_uL23/eL15/eS24_sf"/>
</dbReference>
<dbReference type="Pfam" id="PF00276">
    <property type="entry name" value="Ribosomal_L23"/>
    <property type="match status" value="1"/>
</dbReference>
<accession>A0A9Q1H4A0</accession>
<dbReference type="EMBL" id="JAIZAY010000012">
    <property type="protein sequence ID" value="KAJ8031950.1"/>
    <property type="molecule type" value="Genomic_DNA"/>
</dbReference>
<dbReference type="GO" id="GO:0005762">
    <property type="term" value="C:mitochondrial large ribosomal subunit"/>
    <property type="evidence" value="ECO:0007669"/>
    <property type="project" value="TreeGrafter"/>
</dbReference>
<dbReference type="GO" id="GO:0032543">
    <property type="term" value="P:mitochondrial translation"/>
    <property type="evidence" value="ECO:0007669"/>
    <property type="project" value="TreeGrafter"/>
</dbReference>
<dbReference type="GO" id="GO:0003735">
    <property type="term" value="F:structural constituent of ribosome"/>
    <property type="evidence" value="ECO:0007669"/>
    <property type="project" value="InterPro"/>
</dbReference>
<proteinExistence type="inferred from homology"/>
<evidence type="ECO:0000256" key="1">
    <source>
        <dbReference type="ARBA" id="ARBA00004173"/>
    </source>
</evidence>
<sequence length="145" mass="17065">MSFARYAPFLPGGPQRRVFFPDFWLKMVKSRKPRPPNVVVFHCPVQMTKFDIKNYLEKIYNVPVAKVNTTVMFVPIFRDHQNRRWMNDEFKEAYVTLGEGQTFEFPELFTPPENDEDSVIEDLKQKEKEQNRALAARGGLSTWFG</sequence>
<dbReference type="OrthoDB" id="275582at2759"/>
<evidence type="ECO:0000256" key="4">
    <source>
        <dbReference type="ARBA" id="ARBA00023128"/>
    </source>
</evidence>
<dbReference type="PANTHER" id="PTHR12059">
    <property type="entry name" value="RIBOSOMAL PROTEIN L23-RELATED"/>
    <property type="match status" value="1"/>
</dbReference>
<dbReference type="SUPFAM" id="SSF54189">
    <property type="entry name" value="Ribosomal proteins S24e, L23 and L15e"/>
    <property type="match status" value="1"/>
</dbReference>
<keyword evidence="9" id="KW-1185">Reference proteome</keyword>
<evidence type="ECO:0000256" key="2">
    <source>
        <dbReference type="ARBA" id="ARBA00006700"/>
    </source>
</evidence>
<dbReference type="AlphaFoldDB" id="A0A9Q1H4A0"/>
<dbReference type="InterPro" id="IPR013025">
    <property type="entry name" value="Ribosomal_uL23-like"/>
</dbReference>
<protein>
    <recommendedName>
        <fullName evidence="6">Large ribosomal subunit protein uL23m</fullName>
    </recommendedName>
    <alternativeName>
        <fullName evidence="7">39S ribosomal protein L23, mitochondrial</fullName>
    </alternativeName>
</protein>
<evidence type="ECO:0000256" key="5">
    <source>
        <dbReference type="ARBA" id="ARBA00023274"/>
    </source>
</evidence>
<keyword evidence="3 8" id="KW-0689">Ribosomal protein</keyword>
<dbReference type="PANTHER" id="PTHR12059:SF5">
    <property type="entry name" value="LARGE RIBOSOMAL SUBUNIT PROTEIN UL23M"/>
    <property type="match status" value="1"/>
</dbReference>
<evidence type="ECO:0000313" key="9">
    <source>
        <dbReference type="Proteomes" id="UP001152320"/>
    </source>
</evidence>
<dbReference type="FunFam" id="3.30.70.330:FF:000284">
    <property type="entry name" value="39S ribosomal protein L23, mitochondrial"/>
    <property type="match status" value="1"/>
</dbReference>
<evidence type="ECO:0000256" key="3">
    <source>
        <dbReference type="ARBA" id="ARBA00022980"/>
    </source>
</evidence>
<organism evidence="8 9">
    <name type="scientific">Holothuria leucospilota</name>
    <name type="common">Black long sea cucumber</name>
    <name type="synonym">Mertensiothuria leucospilota</name>
    <dbReference type="NCBI Taxonomy" id="206669"/>
    <lineage>
        <taxon>Eukaryota</taxon>
        <taxon>Metazoa</taxon>
        <taxon>Echinodermata</taxon>
        <taxon>Eleutherozoa</taxon>
        <taxon>Echinozoa</taxon>
        <taxon>Holothuroidea</taxon>
        <taxon>Aspidochirotacea</taxon>
        <taxon>Aspidochirotida</taxon>
        <taxon>Holothuriidae</taxon>
        <taxon>Holothuria</taxon>
    </lineage>
</organism>
<dbReference type="Proteomes" id="UP001152320">
    <property type="component" value="Chromosome 12"/>
</dbReference>
<gene>
    <name evidence="8" type="ORF">HOLleu_25326</name>
</gene>